<feature type="coiled-coil region" evidence="2">
    <location>
        <begin position="87"/>
        <end position="114"/>
    </location>
</feature>
<feature type="region of interest" description="Disordered" evidence="3">
    <location>
        <begin position="401"/>
        <end position="428"/>
    </location>
</feature>
<accession>A0AAN9AT59</accession>
<feature type="compositionally biased region" description="Basic residues" evidence="3">
    <location>
        <begin position="319"/>
        <end position="328"/>
    </location>
</feature>
<evidence type="ECO:0000313" key="5">
    <source>
        <dbReference type="EMBL" id="KAK7092786.1"/>
    </source>
</evidence>
<evidence type="ECO:0000313" key="6">
    <source>
        <dbReference type="Proteomes" id="UP001374579"/>
    </source>
</evidence>
<evidence type="ECO:0000259" key="4">
    <source>
        <dbReference type="PROSITE" id="PS51083"/>
    </source>
</evidence>
<keyword evidence="6" id="KW-1185">Reference proteome</keyword>
<dbReference type="Pfam" id="PF04438">
    <property type="entry name" value="zf-HIT"/>
    <property type="match status" value="1"/>
</dbReference>
<dbReference type="SUPFAM" id="SSF144232">
    <property type="entry name" value="HIT/MYND zinc finger-like"/>
    <property type="match status" value="1"/>
</dbReference>
<keyword evidence="1" id="KW-0863">Zinc-finger</keyword>
<protein>
    <recommendedName>
        <fullName evidence="4">HIT-type domain-containing protein</fullName>
    </recommendedName>
</protein>
<dbReference type="AlphaFoldDB" id="A0AAN9AT59"/>
<gene>
    <name evidence="5" type="ORF">V1264_008479</name>
</gene>
<dbReference type="PANTHER" id="PTHR15555:SF0">
    <property type="entry name" value="ZINC FINGER HIT DOMAIN-CONTAINING PROTEIN 2"/>
    <property type="match status" value="1"/>
</dbReference>
<dbReference type="InterPro" id="IPR007529">
    <property type="entry name" value="Znf_HIT"/>
</dbReference>
<proteinExistence type="predicted"/>
<name>A0AAN9AT59_9CAEN</name>
<feature type="domain" description="HIT-type" evidence="4">
    <location>
        <begin position="27"/>
        <end position="60"/>
    </location>
</feature>
<dbReference type="Gene3D" id="3.30.60.190">
    <property type="match status" value="1"/>
</dbReference>
<organism evidence="5 6">
    <name type="scientific">Littorina saxatilis</name>
    <dbReference type="NCBI Taxonomy" id="31220"/>
    <lineage>
        <taxon>Eukaryota</taxon>
        <taxon>Metazoa</taxon>
        <taxon>Spiralia</taxon>
        <taxon>Lophotrochozoa</taxon>
        <taxon>Mollusca</taxon>
        <taxon>Gastropoda</taxon>
        <taxon>Caenogastropoda</taxon>
        <taxon>Littorinimorpha</taxon>
        <taxon>Littorinoidea</taxon>
        <taxon>Littorinidae</taxon>
        <taxon>Littorina</taxon>
    </lineage>
</organism>
<dbReference type="Proteomes" id="UP001374579">
    <property type="component" value="Unassembled WGS sequence"/>
</dbReference>
<evidence type="ECO:0000256" key="2">
    <source>
        <dbReference type="SAM" id="Coils"/>
    </source>
</evidence>
<dbReference type="PANTHER" id="PTHR15555">
    <property type="entry name" value="ZINC FINGER HIT DOMAIN CONTAINING PROTEIN 2 PROTEIN FON -RELATED"/>
    <property type="match status" value="1"/>
</dbReference>
<keyword evidence="1" id="KW-0479">Metal-binding</keyword>
<feature type="region of interest" description="Disordered" evidence="3">
    <location>
        <begin position="317"/>
        <end position="338"/>
    </location>
</feature>
<evidence type="ECO:0000256" key="1">
    <source>
        <dbReference type="PROSITE-ProRule" id="PRU00453"/>
    </source>
</evidence>
<sequence>MAASIKIVKSSDDEEDGPAIENKHDICSVCVEKESRYTCPRCNIRYCSLPCYKHKKHEGCSESFYKDWVMDEMKEHTASPEEKQKVLEMLAREHEQQEEDLDDADDDNPSLAERMEDLDLDKDAAEVWKRLTAQEKEEFAQMMKDGRLANLVSIWTPWWMAKSASSLVQEASGNGLPEGFPPHLTDVPDINQLLKSKPSADVKHNVINVISAYAFVTRLHNGDHLEYAVECSEELLQVCGVLKHGENYPGPKEAVHAVIQQVHKEGSGFVVPSSFPVVVMGDVIRILRGHRLSPFGAVLSALSDTVALLKAASKELKKGGKRRRKRKPKPTEDGDQPEADFDKQLFLAKRKLTFLLSWTQRYGMCLAQLCDELSLELECLKSEAAETRSLQTTVEQALKSGKLHTQGAKVEEVTQDAELPSSAVQSEN</sequence>
<keyword evidence="1" id="KW-0862">Zinc</keyword>
<dbReference type="GO" id="GO:0008270">
    <property type="term" value="F:zinc ion binding"/>
    <property type="evidence" value="ECO:0007669"/>
    <property type="project" value="UniProtKB-UniRule"/>
</dbReference>
<evidence type="ECO:0000256" key="3">
    <source>
        <dbReference type="SAM" id="MobiDB-lite"/>
    </source>
</evidence>
<dbReference type="EMBL" id="JBAMIC010000021">
    <property type="protein sequence ID" value="KAK7092786.1"/>
    <property type="molecule type" value="Genomic_DNA"/>
</dbReference>
<dbReference type="CDD" id="cd23024">
    <property type="entry name" value="zf-HIT_ZNHIT2-3"/>
    <property type="match status" value="1"/>
</dbReference>
<dbReference type="InterPro" id="IPR039646">
    <property type="entry name" value="ZNHIT2"/>
</dbReference>
<keyword evidence="2" id="KW-0175">Coiled coil</keyword>
<dbReference type="PROSITE" id="PS51083">
    <property type="entry name" value="ZF_HIT"/>
    <property type="match status" value="1"/>
</dbReference>
<reference evidence="5 6" key="1">
    <citation type="submission" date="2024-02" db="EMBL/GenBank/DDBJ databases">
        <title>Chromosome-scale genome assembly of the rough periwinkle Littorina saxatilis.</title>
        <authorList>
            <person name="De Jode A."/>
            <person name="Faria R."/>
            <person name="Formenti G."/>
            <person name="Sims Y."/>
            <person name="Smith T.P."/>
            <person name="Tracey A."/>
            <person name="Wood J.M.D."/>
            <person name="Zagrodzka Z.B."/>
            <person name="Johannesson K."/>
            <person name="Butlin R.K."/>
            <person name="Leder E.H."/>
        </authorList>
    </citation>
    <scope>NUCLEOTIDE SEQUENCE [LARGE SCALE GENOMIC DNA]</scope>
    <source>
        <strain evidence="5">Snail1</strain>
        <tissue evidence="5">Muscle</tissue>
    </source>
</reference>
<comment type="caution">
    <text evidence="5">The sequence shown here is derived from an EMBL/GenBank/DDBJ whole genome shotgun (WGS) entry which is preliminary data.</text>
</comment>